<keyword evidence="6" id="KW-0061">Asparagine biosynthesis</keyword>
<organism evidence="10 11">
    <name type="scientific">Adlercreutzia shanghongiae</name>
    <dbReference type="NCBI Taxonomy" id="3111773"/>
    <lineage>
        <taxon>Bacteria</taxon>
        <taxon>Bacillati</taxon>
        <taxon>Actinomycetota</taxon>
        <taxon>Coriobacteriia</taxon>
        <taxon>Eggerthellales</taxon>
        <taxon>Eggerthellaceae</taxon>
        <taxon>Adlercreutzia</taxon>
    </lineage>
</organism>
<proteinExistence type="inferred from homology"/>
<dbReference type="Pfam" id="PF13537">
    <property type="entry name" value="GATase_7"/>
    <property type="match status" value="1"/>
</dbReference>
<dbReference type="InterPro" id="IPR051786">
    <property type="entry name" value="ASN_synthetase/amidase"/>
</dbReference>
<keyword evidence="4" id="KW-0547">Nucleotide-binding</keyword>
<dbReference type="InterPro" id="IPR014729">
    <property type="entry name" value="Rossmann-like_a/b/a_fold"/>
</dbReference>
<name>A0ABU6J0X5_9ACTN</name>
<feature type="domain" description="Glutamine amidotransferase type-2" evidence="9">
    <location>
        <begin position="2"/>
        <end position="212"/>
    </location>
</feature>
<evidence type="ECO:0000256" key="1">
    <source>
        <dbReference type="ARBA" id="ARBA00005187"/>
    </source>
</evidence>
<comment type="catalytic activity">
    <reaction evidence="8">
        <text>L-aspartate + L-glutamine + ATP + H2O = L-asparagine + L-glutamate + AMP + diphosphate + H(+)</text>
        <dbReference type="Rhea" id="RHEA:12228"/>
        <dbReference type="ChEBI" id="CHEBI:15377"/>
        <dbReference type="ChEBI" id="CHEBI:15378"/>
        <dbReference type="ChEBI" id="CHEBI:29985"/>
        <dbReference type="ChEBI" id="CHEBI:29991"/>
        <dbReference type="ChEBI" id="CHEBI:30616"/>
        <dbReference type="ChEBI" id="CHEBI:33019"/>
        <dbReference type="ChEBI" id="CHEBI:58048"/>
        <dbReference type="ChEBI" id="CHEBI:58359"/>
        <dbReference type="ChEBI" id="CHEBI:456215"/>
        <dbReference type="EC" id="6.3.5.4"/>
    </reaction>
</comment>
<dbReference type="InterPro" id="IPR033738">
    <property type="entry name" value="AsnB_N"/>
</dbReference>
<dbReference type="CDD" id="cd00712">
    <property type="entry name" value="AsnB"/>
    <property type="match status" value="1"/>
</dbReference>
<dbReference type="PANTHER" id="PTHR43284">
    <property type="entry name" value="ASPARAGINE SYNTHETASE (GLUTAMINE-HYDROLYZING)"/>
    <property type="match status" value="1"/>
</dbReference>
<keyword evidence="11" id="KW-1185">Reference proteome</keyword>
<dbReference type="PROSITE" id="PS51278">
    <property type="entry name" value="GATASE_TYPE_2"/>
    <property type="match status" value="1"/>
</dbReference>
<dbReference type="PANTHER" id="PTHR43284:SF1">
    <property type="entry name" value="ASPARAGINE SYNTHETASE"/>
    <property type="match status" value="1"/>
</dbReference>
<reference evidence="10 11" key="1">
    <citation type="submission" date="2024-01" db="EMBL/GenBank/DDBJ databases">
        <title>novel species in genus Adlercreutzia.</title>
        <authorList>
            <person name="Liu X."/>
        </authorList>
    </citation>
    <scope>NUCLEOTIDE SEQUENCE [LARGE SCALE GENOMIC DNA]</scope>
    <source>
        <strain evidence="10 11">R22</strain>
    </source>
</reference>
<dbReference type="RefSeq" id="WP_326437358.1">
    <property type="nucleotide sequence ID" value="NZ_JAYMFH010000017.1"/>
</dbReference>
<dbReference type="InterPro" id="IPR029055">
    <property type="entry name" value="Ntn_hydrolases_N"/>
</dbReference>
<dbReference type="SUPFAM" id="SSF56235">
    <property type="entry name" value="N-terminal nucleophile aminohydrolases (Ntn hydrolases)"/>
    <property type="match status" value="1"/>
</dbReference>
<sequence length="636" mass="70093">MCGFAGFFDDGAGYNRAAALDAMAAAIAHRGPDEAGAFDDGRCALGFRRLAIIDLEGASQPLFNEDGTLVLVFNGEIYNYRELRRRLEGAGHVFATQGDGEVLVHGFEQWGPRLLDELRGMFAFALYDRTRGELFCARDAFGIKPLYYAADGPRLLFASEIKALQAHPRFTARLNERRLGHWLCMEYLPDDETLIAGVRKLPAGHWLRWRDGRTEMGRWFSPHFVPDTRLGADEAAEAIEDVLRESVAAHAIADVEVGCFLSAGVDSSLVASEAARIMDARTFSIGYGEERYSELAAARAFASAVGLSNQGRTLTAEEFFASVPAVQYAMDEPLPNPSAIPLYHLCRMTAESVKVVLSGEGADELFGGYPYYQECLSFGPYMAVPANLRHALAAGAARLPEGTHGRRFLMRGARPFGERYLRLEYNFPWNDALDLLQPDLAALARGAGAPWEAAAPLLAEACGADAAARGESAGGQRRGSGAVDEVTAMQTADILTWMQQDILLKADKMSMAASLELRVPFLDREVFAVARTLPAELRVTRTETKPALRRAAARTLPARTAAMPKKGFLTPLAQWLREEPWAAQVREVLHSATARRFFRTEVLDALLDEHRSGARSHMKRIWSAYCFTLWHEAYFG</sequence>
<dbReference type="PIRSF" id="PIRSF001589">
    <property type="entry name" value="Asn_synthetase_glu-h"/>
    <property type="match status" value="1"/>
</dbReference>
<comment type="pathway">
    <text evidence="1">Amino-acid biosynthesis; L-asparagine biosynthesis; L-asparagine from L-aspartate (L-Gln route): step 1/1.</text>
</comment>
<dbReference type="GO" id="GO:0004066">
    <property type="term" value="F:asparagine synthase (glutamine-hydrolyzing) activity"/>
    <property type="evidence" value="ECO:0007669"/>
    <property type="project" value="UniProtKB-EC"/>
</dbReference>
<keyword evidence="6" id="KW-0028">Amino-acid biosynthesis</keyword>
<dbReference type="InterPro" id="IPR006426">
    <property type="entry name" value="Asn_synth_AEB"/>
</dbReference>
<evidence type="ECO:0000256" key="6">
    <source>
        <dbReference type="ARBA" id="ARBA00022888"/>
    </source>
</evidence>
<dbReference type="Gene3D" id="3.60.20.10">
    <property type="entry name" value="Glutamine Phosphoribosylpyrophosphate, subunit 1, domain 1"/>
    <property type="match status" value="1"/>
</dbReference>
<dbReference type="NCBIfam" id="TIGR01536">
    <property type="entry name" value="asn_synth_AEB"/>
    <property type="match status" value="1"/>
</dbReference>
<evidence type="ECO:0000256" key="4">
    <source>
        <dbReference type="ARBA" id="ARBA00022741"/>
    </source>
</evidence>
<keyword evidence="5" id="KW-0067">ATP-binding</keyword>
<protein>
    <recommendedName>
        <fullName evidence="3">asparagine synthase (glutamine-hydrolyzing)</fullName>
        <ecNumber evidence="3">6.3.5.4</ecNumber>
    </recommendedName>
</protein>
<evidence type="ECO:0000259" key="9">
    <source>
        <dbReference type="PROSITE" id="PS51278"/>
    </source>
</evidence>
<evidence type="ECO:0000256" key="2">
    <source>
        <dbReference type="ARBA" id="ARBA00005752"/>
    </source>
</evidence>
<dbReference type="InterPro" id="IPR017932">
    <property type="entry name" value="GATase_2_dom"/>
</dbReference>
<evidence type="ECO:0000256" key="5">
    <source>
        <dbReference type="ARBA" id="ARBA00022840"/>
    </source>
</evidence>
<gene>
    <name evidence="10" type="primary">asnB</name>
    <name evidence="10" type="ORF">VJ920_10575</name>
</gene>
<dbReference type="Proteomes" id="UP001343724">
    <property type="component" value="Unassembled WGS sequence"/>
</dbReference>
<keyword evidence="10" id="KW-0436">Ligase</keyword>
<comment type="similarity">
    <text evidence="2">Belongs to the asparagine synthetase family.</text>
</comment>
<dbReference type="Gene3D" id="3.40.50.620">
    <property type="entry name" value="HUPs"/>
    <property type="match status" value="1"/>
</dbReference>
<keyword evidence="7" id="KW-0315">Glutamine amidotransferase</keyword>
<dbReference type="CDD" id="cd01991">
    <property type="entry name" value="Asn_synthase_B_C"/>
    <property type="match status" value="1"/>
</dbReference>
<evidence type="ECO:0000256" key="3">
    <source>
        <dbReference type="ARBA" id="ARBA00012737"/>
    </source>
</evidence>
<evidence type="ECO:0000313" key="10">
    <source>
        <dbReference type="EMBL" id="MEC4295757.1"/>
    </source>
</evidence>
<dbReference type="EMBL" id="JAYMFH010000017">
    <property type="protein sequence ID" value="MEC4295757.1"/>
    <property type="molecule type" value="Genomic_DNA"/>
</dbReference>
<evidence type="ECO:0000256" key="7">
    <source>
        <dbReference type="ARBA" id="ARBA00022962"/>
    </source>
</evidence>
<dbReference type="InterPro" id="IPR001962">
    <property type="entry name" value="Asn_synthase"/>
</dbReference>
<dbReference type="Pfam" id="PF00733">
    <property type="entry name" value="Asn_synthase"/>
    <property type="match status" value="1"/>
</dbReference>
<evidence type="ECO:0000256" key="8">
    <source>
        <dbReference type="ARBA" id="ARBA00048741"/>
    </source>
</evidence>
<dbReference type="SUPFAM" id="SSF52402">
    <property type="entry name" value="Adenine nucleotide alpha hydrolases-like"/>
    <property type="match status" value="1"/>
</dbReference>
<evidence type="ECO:0000313" key="11">
    <source>
        <dbReference type="Proteomes" id="UP001343724"/>
    </source>
</evidence>
<dbReference type="EC" id="6.3.5.4" evidence="3"/>
<comment type="caution">
    <text evidence="10">The sequence shown here is derived from an EMBL/GenBank/DDBJ whole genome shotgun (WGS) entry which is preliminary data.</text>
</comment>
<accession>A0ABU6J0X5</accession>